<sequence length="111" mass="12245">MDYICIIVGLLMVTWSSTHVSAAPSCHTVGRMVAPCTGYLSGQEPSNLCCSTVKKLNDMQKNKEDRVAICNCVKQVTKTITYDPKRFPLLAKKCGINGIFPPIDKKYNCAK</sequence>
<gene>
    <name evidence="6" type="ORF">QVD17_33241</name>
</gene>
<dbReference type="CDD" id="cd01960">
    <property type="entry name" value="nsLTP1"/>
    <property type="match status" value="1"/>
</dbReference>
<accession>A0AAD8NKI7</accession>
<feature type="signal peptide" evidence="4">
    <location>
        <begin position="1"/>
        <end position="22"/>
    </location>
</feature>
<evidence type="ECO:0000256" key="1">
    <source>
        <dbReference type="ARBA" id="ARBA00009748"/>
    </source>
</evidence>
<comment type="similarity">
    <text evidence="1">Belongs to the plant LTP family.</text>
</comment>
<evidence type="ECO:0000313" key="6">
    <source>
        <dbReference type="EMBL" id="KAK1412202.1"/>
    </source>
</evidence>
<dbReference type="SUPFAM" id="SSF47699">
    <property type="entry name" value="Bifunctional inhibitor/lipid-transfer protein/seed storage 2S albumin"/>
    <property type="match status" value="1"/>
</dbReference>
<keyword evidence="2" id="KW-0813">Transport</keyword>
<keyword evidence="4" id="KW-0732">Signal</keyword>
<dbReference type="Gene3D" id="1.10.110.10">
    <property type="entry name" value="Plant lipid-transfer and hydrophobic proteins"/>
    <property type="match status" value="1"/>
</dbReference>
<protein>
    <recommendedName>
        <fullName evidence="5">Bifunctional inhibitor/plant lipid transfer protein/seed storage helical domain-containing protein</fullName>
    </recommendedName>
</protein>
<dbReference type="AlphaFoldDB" id="A0AAD8NKI7"/>
<feature type="domain" description="Bifunctional inhibitor/plant lipid transfer protein/seed storage helical" evidence="5">
    <location>
        <begin position="26"/>
        <end position="109"/>
    </location>
</feature>
<evidence type="ECO:0000313" key="7">
    <source>
        <dbReference type="Proteomes" id="UP001229421"/>
    </source>
</evidence>
<dbReference type="Proteomes" id="UP001229421">
    <property type="component" value="Unassembled WGS sequence"/>
</dbReference>
<dbReference type="SMART" id="SM00499">
    <property type="entry name" value="AAI"/>
    <property type="match status" value="1"/>
</dbReference>
<evidence type="ECO:0000259" key="5">
    <source>
        <dbReference type="SMART" id="SM00499"/>
    </source>
</evidence>
<dbReference type="InterPro" id="IPR000528">
    <property type="entry name" value="Plant_nsLTP"/>
</dbReference>
<reference evidence="6" key="1">
    <citation type="journal article" date="2023" name="bioRxiv">
        <title>Improved chromosome-level genome assembly for marigold (Tagetes erecta).</title>
        <authorList>
            <person name="Jiang F."/>
            <person name="Yuan L."/>
            <person name="Wang S."/>
            <person name="Wang H."/>
            <person name="Xu D."/>
            <person name="Wang A."/>
            <person name="Fan W."/>
        </authorList>
    </citation>
    <scope>NUCLEOTIDE SEQUENCE</scope>
    <source>
        <strain evidence="6">WSJ</strain>
        <tissue evidence="6">Leaf</tissue>
    </source>
</reference>
<evidence type="ECO:0000256" key="3">
    <source>
        <dbReference type="ARBA" id="ARBA00023121"/>
    </source>
</evidence>
<evidence type="ECO:0000256" key="2">
    <source>
        <dbReference type="ARBA" id="ARBA00022448"/>
    </source>
</evidence>
<keyword evidence="7" id="KW-1185">Reference proteome</keyword>
<feature type="chain" id="PRO_5042200205" description="Bifunctional inhibitor/plant lipid transfer protein/seed storage helical domain-containing protein" evidence="4">
    <location>
        <begin position="23"/>
        <end position="111"/>
    </location>
</feature>
<dbReference type="PRINTS" id="PR00382">
    <property type="entry name" value="LIPIDTRNSFER"/>
</dbReference>
<organism evidence="6 7">
    <name type="scientific">Tagetes erecta</name>
    <name type="common">African marigold</name>
    <dbReference type="NCBI Taxonomy" id="13708"/>
    <lineage>
        <taxon>Eukaryota</taxon>
        <taxon>Viridiplantae</taxon>
        <taxon>Streptophyta</taxon>
        <taxon>Embryophyta</taxon>
        <taxon>Tracheophyta</taxon>
        <taxon>Spermatophyta</taxon>
        <taxon>Magnoliopsida</taxon>
        <taxon>eudicotyledons</taxon>
        <taxon>Gunneridae</taxon>
        <taxon>Pentapetalae</taxon>
        <taxon>asterids</taxon>
        <taxon>campanulids</taxon>
        <taxon>Asterales</taxon>
        <taxon>Asteraceae</taxon>
        <taxon>Asteroideae</taxon>
        <taxon>Heliantheae alliance</taxon>
        <taxon>Tageteae</taxon>
        <taxon>Tagetes</taxon>
    </lineage>
</organism>
<proteinExistence type="inferred from homology"/>
<dbReference type="EMBL" id="JAUHHV010000009">
    <property type="protein sequence ID" value="KAK1412202.1"/>
    <property type="molecule type" value="Genomic_DNA"/>
</dbReference>
<dbReference type="InterPro" id="IPR036312">
    <property type="entry name" value="Bifun_inhib/LTP/seed_sf"/>
</dbReference>
<keyword evidence="3" id="KW-0446">Lipid-binding</keyword>
<evidence type="ECO:0000256" key="4">
    <source>
        <dbReference type="SAM" id="SignalP"/>
    </source>
</evidence>
<name>A0AAD8NKI7_TARER</name>
<dbReference type="GO" id="GO:0006869">
    <property type="term" value="P:lipid transport"/>
    <property type="evidence" value="ECO:0007669"/>
    <property type="project" value="InterPro"/>
</dbReference>
<comment type="caution">
    <text evidence="6">The sequence shown here is derived from an EMBL/GenBank/DDBJ whole genome shotgun (WGS) entry which is preliminary data.</text>
</comment>
<dbReference type="PANTHER" id="PTHR33076">
    <property type="entry name" value="NON-SPECIFIC LIPID-TRANSFER PROTEIN 2-RELATED"/>
    <property type="match status" value="1"/>
</dbReference>
<dbReference type="Pfam" id="PF14368">
    <property type="entry name" value="LTP_2"/>
    <property type="match status" value="1"/>
</dbReference>
<dbReference type="GO" id="GO:0008289">
    <property type="term" value="F:lipid binding"/>
    <property type="evidence" value="ECO:0007669"/>
    <property type="project" value="UniProtKB-KW"/>
</dbReference>
<dbReference type="InterPro" id="IPR016140">
    <property type="entry name" value="Bifunc_inhib/LTP/seed_store"/>
</dbReference>